<organism evidence="2 3">
    <name type="scientific">Lachnellula subtilissima</name>
    <dbReference type="NCBI Taxonomy" id="602034"/>
    <lineage>
        <taxon>Eukaryota</taxon>
        <taxon>Fungi</taxon>
        <taxon>Dikarya</taxon>
        <taxon>Ascomycota</taxon>
        <taxon>Pezizomycotina</taxon>
        <taxon>Leotiomycetes</taxon>
        <taxon>Helotiales</taxon>
        <taxon>Lachnaceae</taxon>
        <taxon>Lachnellula</taxon>
    </lineage>
</organism>
<evidence type="ECO:0000256" key="1">
    <source>
        <dbReference type="SAM" id="MobiDB-lite"/>
    </source>
</evidence>
<evidence type="ECO:0000313" key="3">
    <source>
        <dbReference type="Proteomes" id="UP000462212"/>
    </source>
</evidence>
<evidence type="ECO:0000313" key="2">
    <source>
        <dbReference type="EMBL" id="TVY34709.1"/>
    </source>
</evidence>
<dbReference type="EMBL" id="QGMJ01000608">
    <property type="protein sequence ID" value="TVY34709.1"/>
    <property type="molecule type" value="Genomic_DNA"/>
</dbReference>
<proteinExistence type="predicted"/>
<name>A0A8H8RH38_9HELO</name>
<feature type="region of interest" description="Disordered" evidence="1">
    <location>
        <begin position="72"/>
        <end position="146"/>
    </location>
</feature>
<comment type="caution">
    <text evidence="2">The sequence shown here is derived from an EMBL/GenBank/DDBJ whole genome shotgun (WGS) entry which is preliminary data.</text>
</comment>
<feature type="compositionally biased region" description="Polar residues" evidence="1">
    <location>
        <begin position="99"/>
        <end position="117"/>
    </location>
</feature>
<gene>
    <name evidence="2" type="ORF">LSUB1_G005773</name>
</gene>
<protein>
    <submittedName>
        <fullName evidence="2">Uncharacterized protein</fullName>
    </submittedName>
</protein>
<feature type="region of interest" description="Disordered" evidence="1">
    <location>
        <begin position="1"/>
        <end position="47"/>
    </location>
</feature>
<sequence length="167" mass="18059">MSNSYLQPVSKSPSRLHRPQPQSQRTSMSSDSSSTSSSASFSSYNDFSAPRVETLRCSRCAKCVETVVGTARAGNGDLALGRVSTDDASASGMEEDLKNTQQPSMITTESMENTTEANGKEWEDGTTTHDEHEETTTSAFTDSYTNILSSKDLTTTTLRTTHTSPQP</sequence>
<keyword evidence="3" id="KW-1185">Reference proteome</keyword>
<feature type="compositionally biased region" description="Polar residues" evidence="1">
    <location>
        <begin position="1"/>
        <end position="13"/>
    </location>
</feature>
<feature type="compositionally biased region" description="Low complexity" evidence="1">
    <location>
        <begin position="22"/>
        <end position="47"/>
    </location>
</feature>
<dbReference type="OrthoDB" id="3920481at2759"/>
<reference evidence="2 3" key="1">
    <citation type="submission" date="2018-05" db="EMBL/GenBank/DDBJ databases">
        <title>Genome sequencing and assembly of the regulated plant pathogen Lachnellula willkommii and related sister species for the development of diagnostic species identification markers.</title>
        <authorList>
            <person name="Giroux E."/>
            <person name="Bilodeau G."/>
        </authorList>
    </citation>
    <scope>NUCLEOTIDE SEQUENCE [LARGE SCALE GENOMIC DNA]</scope>
    <source>
        <strain evidence="2 3">CBS 197.66</strain>
    </source>
</reference>
<dbReference type="Proteomes" id="UP000462212">
    <property type="component" value="Unassembled WGS sequence"/>
</dbReference>
<feature type="compositionally biased region" description="Basic and acidic residues" evidence="1">
    <location>
        <begin position="118"/>
        <end position="135"/>
    </location>
</feature>
<accession>A0A8H8RH38</accession>
<dbReference type="AlphaFoldDB" id="A0A8H8RH38"/>